<evidence type="ECO:0000313" key="3">
    <source>
        <dbReference type="Proteomes" id="UP001221757"/>
    </source>
</evidence>
<feature type="compositionally biased region" description="Basic and acidic residues" evidence="1">
    <location>
        <begin position="45"/>
        <end position="78"/>
    </location>
</feature>
<feature type="region of interest" description="Disordered" evidence="1">
    <location>
        <begin position="380"/>
        <end position="418"/>
    </location>
</feature>
<feature type="compositionally biased region" description="Basic and acidic residues" evidence="1">
    <location>
        <begin position="193"/>
        <end position="205"/>
    </location>
</feature>
<feature type="compositionally biased region" description="Low complexity" evidence="1">
    <location>
        <begin position="380"/>
        <end position="394"/>
    </location>
</feature>
<gene>
    <name evidence="2" type="ORF">B0H17DRAFT_1133096</name>
</gene>
<evidence type="ECO:0000256" key="1">
    <source>
        <dbReference type="SAM" id="MobiDB-lite"/>
    </source>
</evidence>
<reference evidence="2" key="1">
    <citation type="submission" date="2023-03" db="EMBL/GenBank/DDBJ databases">
        <title>Massive genome expansion in bonnet fungi (Mycena s.s.) driven by repeated elements and novel gene families across ecological guilds.</title>
        <authorList>
            <consortium name="Lawrence Berkeley National Laboratory"/>
            <person name="Harder C.B."/>
            <person name="Miyauchi S."/>
            <person name="Viragh M."/>
            <person name="Kuo A."/>
            <person name="Thoen E."/>
            <person name="Andreopoulos B."/>
            <person name="Lu D."/>
            <person name="Skrede I."/>
            <person name="Drula E."/>
            <person name="Henrissat B."/>
            <person name="Morin E."/>
            <person name="Kohler A."/>
            <person name="Barry K."/>
            <person name="LaButti K."/>
            <person name="Morin E."/>
            <person name="Salamov A."/>
            <person name="Lipzen A."/>
            <person name="Mereny Z."/>
            <person name="Hegedus B."/>
            <person name="Baldrian P."/>
            <person name="Stursova M."/>
            <person name="Weitz H."/>
            <person name="Taylor A."/>
            <person name="Grigoriev I.V."/>
            <person name="Nagy L.G."/>
            <person name="Martin F."/>
            <person name="Kauserud H."/>
        </authorList>
    </citation>
    <scope>NUCLEOTIDE SEQUENCE</scope>
    <source>
        <strain evidence="2">CBHHK067</strain>
    </source>
</reference>
<feature type="region of interest" description="Disordered" evidence="1">
    <location>
        <begin position="1"/>
        <end position="239"/>
    </location>
</feature>
<protein>
    <submittedName>
        <fullName evidence="2">Uncharacterized protein</fullName>
    </submittedName>
</protein>
<accession>A0AAD7GIL9</accession>
<comment type="caution">
    <text evidence="2">The sequence shown here is derived from an EMBL/GenBank/DDBJ whole genome shotgun (WGS) entry which is preliminary data.</text>
</comment>
<feature type="compositionally biased region" description="Low complexity" evidence="1">
    <location>
        <begin position="179"/>
        <end position="189"/>
    </location>
</feature>
<feature type="region of interest" description="Disordered" evidence="1">
    <location>
        <begin position="279"/>
        <end position="308"/>
    </location>
</feature>
<evidence type="ECO:0000313" key="2">
    <source>
        <dbReference type="EMBL" id="KAJ7692624.1"/>
    </source>
</evidence>
<keyword evidence="3" id="KW-1185">Reference proteome</keyword>
<organism evidence="2 3">
    <name type="scientific">Mycena rosella</name>
    <name type="common">Pink bonnet</name>
    <name type="synonym">Agaricus rosellus</name>
    <dbReference type="NCBI Taxonomy" id="1033263"/>
    <lineage>
        <taxon>Eukaryota</taxon>
        <taxon>Fungi</taxon>
        <taxon>Dikarya</taxon>
        <taxon>Basidiomycota</taxon>
        <taxon>Agaricomycotina</taxon>
        <taxon>Agaricomycetes</taxon>
        <taxon>Agaricomycetidae</taxon>
        <taxon>Agaricales</taxon>
        <taxon>Marasmiineae</taxon>
        <taxon>Mycenaceae</taxon>
        <taxon>Mycena</taxon>
    </lineage>
</organism>
<feature type="compositionally biased region" description="Basic and acidic residues" evidence="1">
    <location>
        <begin position="88"/>
        <end position="112"/>
    </location>
</feature>
<feature type="compositionally biased region" description="Basic residues" evidence="1">
    <location>
        <begin position="288"/>
        <end position="300"/>
    </location>
</feature>
<dbReference type="Proteomes" id="UP001221757">
    <property type="component" value="Unassembled WGS sequence"/>
</dbReference>
<dbReference type="AlphaFoldDB" id="A0AAD7GIL9"/>
<dbReference type="EMBL" id="JARKIE010000051">
    <property type="protein sequence ID" value="KAJ7692624.1"/>
    <property type="molecule type" value="Genomic_DNA"/>
</dbReference>
<sequence>MPSLHTAHAAPHCGRSTARPVITVLGTQGHKPAPQGRAPRKTGQRGKDRRDAVEEVEETRSRREIGKGDAGRGWEGRAAKRVVRRGRGGKEREGREARARVAGRGRGERTDGRIVGPTPFCACTCTAGRKARTEGRKEGRKEGTDCAKNATEKDKTSRTGGTCGRAESVSRREEEWRGARGAAARWTSRSRFRTPERVRRQDRGTARKLKTAWARAGGGLDRRTRGKCARPGRIDGSARQLPGARIVPHTRAGATSVDIRAPKADDARDRSELAPLARMKEGSERAASHHRHVPAPRSRVRGVSPGWKRDEGERKRVMRWAGAARQDDCRRALVEAHEERGMLGAGRTKHERARRRALHGYGDEPRLERASSLRLKPHRLSFSSGSMKSGSAGRRAGRWDGFEGMGETERCGDSEEKGARAARARARLLRTGLPGRTKRLAKW</sequence>
<feature type="compositionally biased region" description="Basic and acidic residues" evidence="1">
    <location>
        <begin position="397"/>
        <end position="418"/>
    </location>
</feature>
<feature type="compositionally biased region" description="Basic and acidic residues" evidence="1">
    <location>
        <begin position="168"/>
        <end position="178"/>
    </location>
</feature>
<feature type="compositionally biased region" description="Basic and acidic residues" evidence="1">
    <location>
        <begin position="131"/>
        <end position="157"/>
    </location>
</feature>
<proteinExistence type="predicted"/>
<name>A0AAD7GIL9_MYCRO</name>